<feature type="domain" description="At1g61320/AtMIF1 LRR" evidence="3">
    <location>
        <begin position="333"/>
        <end position="429"/>
    </location>
</feature>
<evidence type="ECO:0000256" key="1">
    <source>
        <dbReference type="SAM" id="MobiDB-lite"/>
    </source>
</evidence>
<dbReference type="InterPro" id="IPR055357">
    <property type="entry name" value="LRR_At1g61320_AtMIF1"/>
</dbReference>
<evidence type="ECO:0000259" key="3">
    <source>
        <dbReference type="Pfam" id="PF23622"/>
    </source>
</evidence>
<feature type="non-terminal residue" evidence="4">
    <location>
        <position position="1"/>
    </location>
</feature>
<keyword evidence="5" id="KW-1185">Reference proteome</keyword>
<feature type="region of interest" description="Disordered" evidence="1">
    <location>
        <begin position="229"/>
        <end position="276"/>
    </location>
</feature>
<name>A0A5J9WPA9_9POAL</name>
<dbReference type="PANTHER" id="PTHR34709:SF43">
    <property type="entry name" value="OS12G0527100 PROTEIN"/>
    <property type="match status" value="1"/>
</dbReference>
<proteinExistence type="predicted"/>
<dbReference type="CDD" id="cd22160">
    <property type="entry name" value="F-box_AtFBL13-like"/>
    <property type="match status" value="1"/>
</dbReference>
<dbReference type="Proteomes" id="UP000324897">
    <property type="component" value="Chromosome 6"/>
</dbReference>
<dbReference type="Pfam" id="PF23622">
    <property type="entry name" value="LRR_At1g61320_AtMIF1"/>
    <property type="match status" value="1"/>
</dbReference>
<feature type="compositionally biased region" description="Basic and acidic residues" evidence="1">
    <location>
        <begin position="259"/>
        <end position="269"/>
    </location>
</feature>
<feature type="domain" description="F-box" evidence="2">
    <location>
        <begin position="8"/>
        <end position="43"/>
    </location>
</feature>
<protein>
    <recommendedName>
        <fullName evidence="6">F-box domain-containing protein</fullName>
    </recommendedName>
</protein>
<organism evidence="4 5">
    <name type="scientific">Eragrostis curvula</name>
    <name type="common">weeping love grass</name>
    <dbReference type="NCBI Taxonomy" id="38414"/>
    <lineage>
        <taxon>Eukaryota</taxon>
        <taxon>Viridiplantae</taxon>
        <taxon>Streptophyta</taxon>
        <taxon>Embryophyta</taxon>
        <taxon>Tracheophyta</taxon>
        <taxon>Spermatophyta</taxon>
        <taxon>Magnoliopsida</taxon>
        <taxon>Liliopsida</taxon>
        <taxon>Poales</taxon>
        <taxon>Poaceae</taxon>
        <taxon>PACMAD clade</taxon>
        <taxon>Chloridoideae</taxon>
        <taxon>Eragrostideae</taxon>
        <taxon>Eragrostidinae</taxon>
        <taxon>Eragrostis</taxon>
    </lineage>
</organism>
<dbReference type="Pfam" id="PF00646">
    <property type="entry name" value="F-box"/>
    <property type="match status" value="1"/>
</dbReference>
<dbReference type="InterPro" id="IPR055312">
    <property type="entry name" value="FBL15-like"/>
</dbReference>
<dbReference type="SUPFAM" id="SSF52047">
    <property type="entry name" value="RNI-like"/>
    <property type="match status" value="1"/>
</dbReference>
<evidence type="ECO:0000313" key="4">
    <source>
        <dbReference type="EMBL" id="TVU50028.1"/>
    </source>
</evidence>
<dbReference type="Gene3D" id="3.80.10.10">
    <property type="entry name" value="Ribonuclease Inhibitor"/>
    <property type="match status" value="1"/>
</dbReference>
<dbReference type="AlphaFoldDB" id="A0A5J9WPA9"/>
<dbReference type="EMBL" id="RWGY01000002">
    <property type="protein sequence ID" value="TVU50028.1"/>
    <property type="molecule type" value="Genomic_DNA"/>
</dbReference>
<gene>
    <name evidence="4" type="ORF">EJB05_01379</name>
</gene>
<dbReference type="InterPro" id="IPR036047">
    <property type="entry name" value="F-box-like_dom_sf"/>
</dbReference>
<dbReference type="SUPFAM" id="SSF81383">
    <property type="entry name" value="F-box domain"/>
    <property type="match status" value="1"/>
</dbReference>
<feature type="compositionally biased region" description="Acidic residues" evidence="1">
    <location>
        <begin position="229"/>
        <end position="241"/>
    </location>
</feature>
<comment type="caution">
    <text evidence="4">The sequence shown here is derived from an EMBL/GenBank/DDBJ whole genome shotgun (WGS) entry which is preliminary data.</text>
</comment>
<accession>A0A5J9WPA9</accession>
<feature type="region of interest" description="Disordered" evidence="1">
    <location>
        <begin position="281"/>
        <end position="300"/>
    </location>
</feature>
<feature type="compositionally biased region" description="Acidic residues" evidence="1">
    <location>
        <begin position="188"/>
        <end position="208"/>
    </location>
</feature>
<sequence length="689" mass="78330">MASAVDLISGLPDDLLLRILAFLPAASEVARTTALSSRWRHLWPLAVALRFNINSKPKTYKKAEDVDAARKLIADASAAVTTRAAAAGPDVEDLEVSLVYRTLFGYIDCDPYDGFSFGHHHAADVTSAHVAAWLSFAAGRVTRSFTMALPSVEEHGPHAIAMAAAAEALEEEDAELEEGEAVDVPGGEQEEEDDGHDWWGEEEEEEGEVIEPVAQFVDEEEEERVLFAEEEEDDLKEEEAIVDVPGGQEEEDDDWQEPGGREQHEFVNEEEKDEFENEQDEFVNEEEEDDEFENEQDEFVDEEEERILFAELPSSMRVAAMNLILGQAILKIPDAGTGAFRTLTEVRLSYARLKDDNDDHRLGHLLSSSCSPMLRKLKLSYIFNLATLRLAATRALEELQLLSLHDLRSLTVEEAPNLRVLRIDGCYYVSEASIAAPALEVLEWDYPCNVKRLQFDGTASVRRIDMLNLYSHHQRFVDDDDDNSGAMWLLRNCTSARRLVMSVMFPHWHWLQDNQNYDRAEDETGAQDLQDAMEVMPELPKVNNLTVNIWAGGHTIGATVTKLIAKCAEIEYLSIKITSPNQECLYEDCICDHPKDWEFQKIYLQNLRYIKIRDFLLLDSHKRLIWVLLVSSPSLERMIVAIWTCCEGDDEEVDFDEVPCYCGHWEPFVWECSELGFIRPIKYEWMPGI</sequence>
<evidence type="ECO:0008006" key="6">
    <source>
        <dbReference type="Google" id="ProtNLM"/>
    </source>
</evidence>
<evidence type="ECO:0000259" key="2">
    <source>
        <dbReference type="Pfam" id="PF00646"/>
    </source>
</evidence>
<dbReference type="InterPro" id="IPR053781">
    <property type="entry name" value="F-box_AtFBL13-like"/>
</dbReference>
<dbReference type="Gene3D" id="1.20.1280.50">
    <property type="match status" value="1"/>
</dbReference>
<evidence type="ECO:0000313" key="5">
    <source>
        <dbReference type="Proteomes" id="UP000324897"/>
    </source>
</evidence>
<reference evidence="4 5" key="1">
    <citation type="journal article" date="2019" name="Sci. Rep.">
        <title>A high-quality genome of Eragrostis curvula grass provides insights into Poaceae evolution and supports new strategies to enhance forage quality.</title>
        <authorList>
            <person name="Carballo J."/>
            <person name="Santos B.A.C.M."/>
            <person name="Zappacosta D."/>
            <person name="Garbus I."/>
            <person name="Selva J.P."/>
            <person name="Gallo C.A."/>
            <person name="Diaz A."/>
            <person name="Albertini E."/>
            <person name="Caccamo M."/>
            <person name="Echenique V."/>
        </authorList>
    </citation>
    <scope>NUCLEOTIDE SEQUENCE [LARGE SCALE GENOMIC DNA]</scope>
    <source>
        <strain evidence="5">cv. Victoria</strain>
        <tissue evidence="4">Leaf</tissue>
    </source>
</reference>
<dbReference type="Gramene" id="TVU50028">
    <property type="protein sequence ID" value="TVU50028"/>
    <property type="gene ID" value="EJB05_01379"/>
</dbReference>
<dbReference type="InterPro" id="IPR001810">
    <property type="entry name" value="F-box_dom"/>
</dbReference>
<dbReference type="InterPro" id="IPR032675">
    <property type="entry name" value="LRR_dom_sf"/>
</dbReference>
<dbReference type="PANTHER" id="PTHR34709">
    <property type="entry name" value="OS10G0396666 PROTEIN"/>
    <property type="match status" value="1"/>
</dbReference>
<dbReference type="OrthoDB" id="688776at2759"/>
<feature type="region of interest" description="Disordered" evidence="1">
    <location>
        <begin position="173"/>
        <end position="208"/>
    </location>
</feature>